<dbReference type="PANTHER" id="PTHR47813">
    <property type="entry name" value="UBIQUITIN-LIKE SUPERFAMILY PROTEIN"/>
    <property type="match status" value="1"/>
</dbReference>
<dbReference type="InterPro" id="IPR029071">
    <property type="entry name" value="Ubiquitin-like_domsf"/>
</dbReference>
<dbReference type="EMBL" id="CAJGYO010000006">
    <property type="protein sequence ID" value="CAD6237910.1"/>
    <property type="molecule type" value="Genomic_DNA"/>
</dbReference>
<accession>A0A811P078</accession>
<keyword evidence="4" id="KW-1185">Reference proteome</keyword>
<sequence length="401" mass="45120">MTTAGEVDSAAGGEDLEPLFDYKRVQPRITFSFDDSDLEAADIFKHCNKRPKVHATTEEKESKPDEEAAAPKVVVLDEEDWLQPPPPKAAFRAPAVEDSTFRELRLKKQEWAKFAESAQDILQKMDAITKEEVGPKEPPEQIILDEEFEPPVEKAREKIVISIQDKDGHQQMRVYKDEKFDKLLKVYAKKAKLNPSDLYFVFDGEKINPSSTPQDLDLEDEDMIENCLKPSRYTAAAHVGLVGKSHLQKCQSTLVCGKLLAGIGVGGFGMGDLLLVVVQWCVQRAVGVCKAYDALTADVKFCKLQLAVSCDLRGDWVRQSYQSVSARDESSWNKLKLLSLHFSWGNEIETDTDCRQPRTTMAPCIKQQPCHWLREGRKHEHVPCAACRSIDSTHTSTVRIS</sequence>
<dbReference type="Proteomes" id="UP000604825">
    <property type="component" value="Unassembled WGS sequence"/>
</dbReference>
<comment type="caution">
    <text evidence="3">The sequence shown here is derived from an EMBL/GenBank/DDBJ whole genome shotgun (WGS) entry which is preliminary data.</text>
</comment>
<evidence type="ECO:0000256" key="1">
    <source>
        <dbReference type="SAM" id="MobiDB-lite"/>
    </source>
</evidence>
<protein>
    <recommendedName>
        <fullName evidence="2">Rad60/SUMO-like domain-containing protein</fullName>
    </recommendedName>
</protein>
<feature type="region of interest" description="Disordered" evidence="1">
    <location>
        <begin position="47"/>
        <end position="72"/>
    </location>
</feature>
<evidence type="ECO:0000313" key="3">
    <source>
        <dbReference type="EMBL" id="CAD6237910.1"/>
    </source>
</evidence>
<dbReference type="AlphaFoldDB" id="A0A811P078"/>
<gene>
    <name evidence="3" type="ORF">NCGR_LOCUS25310</name>
</gene>
<organism evidence="3 4">
    <name type="scientific">Miscanthus lutarioriparius</name>
    <dbReference type="NCBI Taxonomy" id="422564"/>
    <lineage>
        <taxon>Eukaryota</taxon>
        <taxon>Viridiplantae</taxon>
        <taxon>Streptophyta</taxon>
        <taxon>Embryophyta</taxon>
        <taxon>Tracheophyta</taxon>
        <taxon>Spermatophyta</taxon>
        <taxon>Magnoliopsida</taxon>
        <taxon>Liliopsida</taxon>
        <taxon>Poales</taxon>
        <taxon>Poaceae</taxon>
        <taxon>PACMAD clade</taxon>
        <taxon>Panicoideae</taxon>
        <taxon>Andropogonodae</taxon>
        <taxon>Andropogoneae</taxon>
        <taxon>Saccharinae</taxon>
        <taxon>Miscanthus</taxon>
    </lineage>
</organism>
<dbReference type="Pfam" id="PF11976">
    <property type="entry name" value="Rad60-SLD"/>
    <property type="match status" value="1"/>
</dbReference>
<dbReference type="SUPFAM" id="SSF54236">
    <property type="entry name" value="Ubiquitin-like"/>
    <property type="match status" value="1"/>
</dbReference>
<proteinExistence type="predicted"/>
<dbReference type="Gene3D" id="3.10.20.90">
    <property type="entry name" value="Phosphatidylinositol 3-kinase Catalytic Subunit, Chain A, domain 1"/>
    <property type="match status" value="1"/>
</dbReference>
<dbReference type="PANTHER" id="PTHR47813:SF2">
    <property type="entry name" value="UBIQUITIN-LIKE SUPERFAMILY PROTEIN"/>
    <property type="match status" value="1"/>
</dbReference>
<evidence type="ECO:0000259" key="2">
    <source>
        <dbReference type="Pfam" id="PF11976"/>
    </source>
</evidence>
<reference evidence="3" key="1">
    <citation type="submission" date="2020-10" db="EMBL/GenBank/DDBJ databases">
        <authorList>
            <person name="Han B."/>
            <person name="Lu T."/>
            <person name="Zhao Q."/>
            <person name="Huang X."/>
            <person name="Zhao Y."/>
        </authorList>
    </citation>
    <scope>NUCLEOTIDE SEQUENCE</scope>
</reference>
<dbReference type="OrthoDB" id="442921at2759"/>
<dbReference type="InterPro" id="IPR022617">
    <property type="entry name" value="Rad60/SUMO-like_dom"/>
</dbReference>
<feature type="compositionally biased region" description="Basic and acidic residues" evidence="1">
    <location>
        <begin position="55"/>
        <end position="66"/>
    </location>
</feature>
<dbReference type="CDD" id="cd01763">
    <property type="entry name" value="Ubl_SUMO_like"/>
    <property type="match status" value="1"/>
</dbReference>
<evidence type="ECO:0000313" key="4">
    <source>
        <dbReference type="Proteomes" id="UP000604825"/>
    </source>
</evidence>
<name>A0A811P078_9POAL</name>
<feature type="domain" description="Rad60/SUMO-like" evidence="2">
    <location>
        <begin position="159"/>
        <end position="225"/>
    </location>
</feature>